<accession>A0A4Y8MG25</accession>
<evidence type="ECO:0008006" key="4">
    <source>
        <dbReference type="Google" id="ProtNLM"/>
    </source>
</evidence>
<dbReference type="Proteomes" id="UP000297385">
    <property type="component" value="Unassembled WGS sequence"/>
</dbReference>
<proteinExistence type="predicted"/>
<protein>
    <recommendedName>
        <fullName evidence="4">Lipopolysaccharide biosynthesis protein</fullName>
    </recommendedName>
</protein>
<reference evidence="2 3" key="1">
    <citation type="submission" date="2019-03" db="EMBL/GenBank/DDBJ databases">
        <title>Complete Genome Sequence of Paraburkholderia dipogonis ICMP 19430T, a Nitrogen-fixing Symbiont of the South African Invasive Legume Dipogon lignosus in New Zealand.</title>
        <authorList>
            <person name="De Meyer S.E."/>
        </authorList>
    </citation>
    <scope>NUCLEOTIDE SEQUENCE [LARGE SCALE GENOMIC DNA]</scope>
    <source>
        <strain evidence="2 3">ICMP 19430</strain>
    </source>
</reference>
<sequence>MKLERYWNAAFTTVTLLLACVTNANANHSIPENYTVGVYYFPGWKIAPPLFHKDPWRTIKKFPERQPAIGWYEDGDPAVAEWQNQKMAAAGINLVIYDWYWLPNVGVELDHAIESFRGLGNKRGVRYALMWANHSGAPKSHQEFVEIVNYWIGHYFSDPAYYKVERRPVVVIFAPIGLDSMAKAMGKSSNDLLVEADQLALKAGIPGIYFVAATEAVPGRADKMLPMAGYRALTAYNYQNGPTGENGLKRESRSYRELTLGYQESWEWILKNSPVPYWIPVTSGWDKRPWGGSDVPEHDQSTSTPNLFKEHLLSAKAVMDHDIRKTGRSVVICCWNEYGEGSYIEPTKKFGDAYINVVKDVFAK</sequence>
<evidence type="ECO:0000256" key="1">
    <source>
        <dbReference type="SAM" id="SignalP"/>
    </source>
</evidence>
<feature type="signal peptide" evidence="1">
    <location>
        <begin position="1"/>
        <end position="26"/>
    </location>
</feature>
<comment type="caution">
    <text evidence="2">The sequence shown here is derived from an EMBL/GenBank/DDBJ whole genome shotgun (WGS) entry which is preliminary data.</text>
</comment>
<evidence type="ECO:0000313" key="3">
    <source>
        <dbReference type="Proteomes" id="UP000297385"/>
    </source>
</evidence>
<dbReference type="PANTHER" id="PTHR41244:SF1">
    <property type="entry name" value="GLYCOSYLTRANSFERASE"/>
    <property type="match status" value="1"/>
</dbReference>
<dbReference type="Pfam" id="PF14307">
    <property type="entry name" value="Glyco_tran_WbsX"/>
    <property type="match status" value="1"/>
</dbReference>
<gene>
    <name evidence="2" type="ORF">E2553_42360</name>
</gene>
<dbReference type="RefSeq" id="WP_134466520.1">
    <property type="nucleotide sequence ID" value="NZ_SNVI01000008.1"/>
</dbReference>
<dbReference type="Gene3D" id="3.20.20.80">
    <property type="entry name" value="Glycosidases"/>
    <property type="match status" value="1"/>
</dbReference>
<dbReference type="PANTHER" id="PTHR41244">
    <property type="entry name" value="RHAMNAN SYNTHESIS F"/>
    <property type="match status" value="1"/>
</dbReference>
<dbReference type="AlphaFoldDB" id="A0A4Y8MG25"/>
<dbReference type="PROSITE" id="PS51257">
    <property type="entry name" value="PROKAR_LIPOPROTEIN"/>
    <property type="match status" value="1"/>
</dbReference>
<keyword evidence="1" id="KW-0732">Signal</keyword>
<feature type="chain" id="PRO_5021283593" description="Lipopolysaccharide biosynthesis protein" evidence="1">
    <location>
        <begin position="27"/>
        <end position="364"/>
    </location>
</feature>
<dbReference type="EMBL" id="SNVI01000008">
    <property type="protein sequence ID" value="TFE36411.1"/>
    <property type="molecule type" value="Genomic_DNA"/>
</dbReference>
<evidence type="ECO:0000313" key="2">
    <source>
        <dbReference type="EMBL" id="TFE36411.1"/>
    </source>
</evidence>
<organism evidence="2 3">
    <name type="scientific">Paraburkholderia dipogonis</name>
    <dbReference type="NCBI Taxonomy" id="1211383"/>
    <lineage>
        <taxon>Bacteria</taxon>
        <taxon>Pseudomonadati</taxon>
        <taxon>Pseudomonadota</taxon>
        <taxon>Betaproteobacteria</taxon>
        <taxon>Burkholderiales</taxon>
        <taxon>Burkholderiaceae</taxon>
        <taxon>Paraburkholderia</taxon>
    </lineage>
</organism>
<dbReference type="InterPro" id="IPR032719">
    <property type="entry name" value="WbsX"/>
</dbReference>
<name>A0A4Y8MG25_9BURK</name>